<dbReference type="Proteomes" id="UP001604277">
    <property type="component" value="Unassembled WGS sequence"/>
</dbReference>
<reference evidence="2" key="1">
    <citation type="submission" date="2024-07" db="EMBL/GenBank/DDBJ databases">
        <title>Two chromosome-level genome assemblies of Korean endemic species Abeliophyllum distichum and Forsythia ovata (Oleaceae).</title>
        <authorList>
            <person name="Jang H."/>
        </authorList>
    </citation>
    <scope>NUCLEOTIDE SEQUENCE [LARGE SCALE GENOMIC DNA]</scope>
</reference>
<organism evidence="1 2">
    <name type="scientific">Forsythia ovata</name>
    <dbReference type="NCBI Taxonomy" id="205694"/>
    <lineage>
        <taxon>Eukaryota</taxon>
        <taxon>Viridiplantae</taxon>
        <taxon>Streptophyta</taxon>
        <taxon>Embryophyta</taxon>
        <taxon>Tracheophyta</taxon>
        <taxon>Spermatophyta</taxon>
        <taxon>Magnoliopsida</taxon>
        <taxon>eudicotyledons</taxon>
        <taxon>Gunneridae</taxon>
        <taxon>Pentapetalae</taxon>
        <taxon>asterids</taxon>
        <taxon>lamiids</taxon>
        <taxon>Lamiales</taxon>
        <taxon>Oleaceae</taxon>
        <taxon>Forsythieae</taxon>
        <taxon>Forsythia</taxon>
    </lineage>
</organism>
<comment type="caution">
    <text evidence="1">The sequence shown here is derived from an EMBL/GenBank/DDBJ whole genome shotgun (WGS) entry which is preliminary data.</text>
</comment>
<proteinExistence type="predicted"/>
<protein>
    <submittedName>
        <fullName evidence="1">Uncharacterized protein</fullName>
    </submittedName>
</protein>
<accession>A0ABD1SKY6</accession>
<evidence type="ECO:0000313" key="1">
    <source>
        <dbReference type="EMBL" id="KAL2501285.1"/>
    </source>
</evidence>
<gene>
    <name evidence="1" type="ORF">Fot_35133</name>
</gene>
<name>A0ABD1SKY6_9LAMI</name>
<keyword evidence="2" id="KW-1185">Reference proteome</keyword>
<sequence length="110" mass="12052">MGEIYNAQCECGMVNVKNCSFNSQILFHSRIPQTHPSKFFSLSPAISIQPTEPPSAGAFTTTNGQTLVPLRTAKRQRPTASSRYYFSHATVWCSKSTAPISPAHSTADCR</sequence>
<dbReference type="EMBL" id="JBFOLJ010000010">
    <property type="protein sequence ID" value="KAL2501285.1"/>
    <property type="molecule type" value="Genomic_DNA"/>
</dbReference>
<evidence type="ECO:0000313" key="2">
    <source>
        <dbReference type="Proteomes" id="UP001604277"/>
    </source>
</evidence>
<dbReference type="AlphaFoldDB" id="A0ABD1SKY6"/>